<name>A0ABT9Y855_9FIRM</name>
<evidence type="ECO:0000313" key="3">
    <source>
        <dbReference type="EMBL" id="MDQ0204018.1"/>
    </source>
</evidence>
<keyword evidence="4" id="KW-1185">Reference proteome</keyword>
<proteinExistence type="predicted"/>
<dbReference type="PROSITE" id="PS51257">
    <property type="entry name" value="PROKAR_LIPOPROTEIN"/>
    <property type="match status" value="1"/>
</dbReference>
<dbReference type="Proteomes" id="UP001239167">
    <property type="component" value="Unassembled WGS sequence"/>
</dbReference>
<dbReference type="InterPro" id="IPR007329">
    <property type="entry name" value="FMN-bd"/>
</dbReference>
<dbReference type="Pfam" id="PF04205">
    <property type="entry name" value="FMN_bind"/>
    <property type="match status" value="1"/>
</dbReference>
<reference evidence="3 4" key="1">
    <citation type="submission" date="2023-07" db="EMBL/GenBank/DDBJ databases">
        <title>Genomic Encyclopedia of Type Strains, Phase IV (KMG-IV): sequencing the most valuable type-strain genomes for metagenomic binning, comparative biology and taxonomic classification.</title>
        <authorList>
            <person name="Goeker M."/>
        </authorList>
    </citation>
    <scope>NUCLEOTIDE SEQUENCE [LARGE SCALE GENOMIC DNA]</scope>
    <source>
        <strain evidence="3 4">DSM 16980</strain>
    </source>
</reference>
<organism evidence="3 4">
    <name type="scientific">Pectinatus haikarae</name>
    <dbReference type="NCBI Taxonomy" id="349096"/>
    <lineage>
        <taxon>Bacteria</taxon>
        <taxon>Bacillati</taxon>
        <taxon>Bacillota</taxon>
        <taxon>Negativicutes</taxon>
        <taxon>Selenomonadales</taxon>
        <taxon>Selenomonadaceae</taxon>
        <taxon>Pectinatus</taxon>
    </lineage>
</organism>
<evidence type="ECO:0000259" key="2">
    <source>
        <dbReference type="Pfam" id="PF04205"/>
    </source>
</evidence>
<feature type="domain" description="FMN-binding" evidence="2">
    <location>
        <begin position="91"/>
        <end position="166"/>
    </location>
</feature>
<evidence type="ECO:0000256" key="1">
    <source>
        <dbReference type="SAM" id="SignalP"/>
    </source>
</evidence>
<feature type="signal peptide" evidence="1">
    <location>
        <begin position="1"/>
        <end position="20"/>
    </location>
</feature>
<protein>
    <submittedName>
        <fullName evidence="3">Major membrane immunogen (Membrane-anchored lipoprotein)</fullName>
    </submittedName>
</protein>
<accession>A0ABT9Y855</accession>
<comment type="caution">
    <text evidence="3">The sequence shown here is derived from an EMBL/GenBank/DDBJ whole genome shotgun (WGS) entry which is preliminary data.</text>
</comment>
<keyword evidence="3" id="KW-0449">Lipoprotein</keyword>
<sequence length="170" mass="17874">MKKKYGALVFAGVLSTQILAGCAGEQQTENAANAVAVPVPASSGENGKAPCCDLSDTKDGEYAAESKADSFMGHGRIALTIKDHKITAVNFVGVDPEGNIKGADYGKTNGQVENPGFYQKAQRAVKANSQYAEQLLQVQELAKVDVISGATASYDQFVESAKIALENSKK</sequence>
<feature type="chain" id="PRO_5045802686" evidence="1">
    <location>
        <begin position="21"/>
        <end position="170"/>
    </location>
</feature>
<dbReference type="EMBL" id="JAUSUE010000011">
    <property type="protein sequence ID" value="MDQ0204018.1"/>
    <property type="molecule type" value="Genomic_DNA"/>
</dbReference>
<dbReference type="RefSeq" id="WP_196604286.1">
    <property type="nucleotide sequence ID" value="NZ_CP116940.1"/>
</dbReference>
<keyword evidence="1" id="KW-0732">Signal</keyword>
<dbReference type="Gene3D" id="3.90.1010.20">
    <property type="match status" value="1"/>
</dbReference>
<gene>
    <name evidence="3" type="ORF">J2S01_001738</name>
</gene>
<evidence type="ECO:0000313" key="4">
    <source>
        <dbReference type="Proteomes" id="UP001239167"/>
    </source>
</evidence>